<feature type="domain" description="Glycosyltransferase 2-like" evidence="1">
    <location>
        <begin position="47"/>
        <end position="160"/>
    </location>
</feature>
<dbReference type="GO" id="GO:0016757">
    <property type="term" value="F:glycosyltransferase activity"/>
    <property type="evidence" value="ECO:0007669"/>
    <property type="project" value="UniProtKB-KW"/>
</dbReference>
<keyword evidence="2" id="KW-0808">Transferase</keyword>
<dbReference type="EMBL" id="JAVREH010000009">
    <property type="protein sequence ID" value="MDT0261702.1"/>
    <property type="molecule type" value="Genomic_DNA"/>
</dbReference>
<dbReference type="Pfam" id="PF00535">
    <property type="entry name" value="Glycos_transf_2"/>
    <property type="match status" value="1"/>
</dbReference>
<sequence>MTLLFRAVVAFLLAKLATLTVNLIQFPVLRTADCRTPADRRESPTVSLLVPMRNEAENLPRTLPAMLAQLGVTELVLLDDESTDSSSDIANALLDGSPIARVMVGTPPPPGWVGKNWACQQLGNAASGQLLVYCDADVLLAEGAVEAVVRELLRQCAEVFSVFPRQLTGSLGEALVTPLIDDVLLCFLPFGLLSADVPAAATANGSLLAFTRAGYAELDGFAGVRGEIVEDVALARHARGAGLRLGLALGGDLVRTRMYCGYREVVTGLSRGLLPVTGGSRLLLGAAAAWQLAAYSLPLAASVRQRRWLLPLALGVAERALVALKCDRARMWQAVLTPLSPIAFLPLAVQAMRRQQQWKGRTYS</sequence>
<accession>A0ABU2J9P0</accession>
<proteinExistence type="predicted"/>
<evidence type="ECO:0000259" key="1">
    <source>
        <dbReference type="Pfam" id="PF00535"/>
    </source>
</evidence>
<gene>
    <name evidence="2" type="ORF">RM423_09875</name>
</gene>
<evidence type="ECO:0000313" key="2">
    <source>
        <dbReference type="EMBL" id="MDT0261702.1"/>
    </source>
</evidence>
<dbReference type="PANTHER" id="PTHR43646">
    <property type="entry name" value="GLYCOSYLTRANSFERASE"/>
    <property type="match status" value="1"/>
</dbReference>
<dbReference type="InterPro" id="IPR029044">
    <property type="entry name" value="Nucleotide-diphossugar_trans"/>
</dbReference>
<dbReference type="Proteomes" id="UP001183176">
    <property type="component" value="Unassembled WGS sequence"/>
</dbReference>
<dbReference type="Gene3D" id="3.90.550.10">
    <property type="entry name" value="Spore Coat Polysaccharide Biosynthesis Protein SpsA, Chain A"/>
    <property type="match status" value="1"/>
</dbReference>
<protein>
    <submittedName>
        <fullName evidence="2">Glycosyltransferase</fullName>
        <ecNumber evidence="2">2.4.-.-</ecNumber>
    </submittedName>
</protein>
<name>A0ABU2J9P0_9ACTN</name>
<dbReference type="SUPFAM" id="SSF53448">
    <property type="entry name" value="Nucleotide-diphospho-sugar transferases"/>
    <property type="match status" value="1"/>
</dbReference>
<keyword evidence="2" id="KW-0328">Glycosyltransferase</keyword>
<keyword evidence="3" id="KW-1185">Reference proteome</keyword>
<evidence type="ECO:0000313" key="3">
    <source>
        <dbReference type="Proteomes" id="UP001183176"/>
    </source>
</evidence>
<comment type="caution">
    <text evidence="2">The sequence shown here is derived from an EMBL/GenBank/DDBJ whole genome shotgun (WGS) entry which is preliminary data.</text>
</comment>
<reference evidence="3" key="1">
    <citation type="submission" date="2023-07" db="EMBL/GenBank/DDBJ databases">
        <title>30 novel species of actinomycetes from the DSMZ collection.</title>
        <authorList>
            <person name="Nouioui I."/>
        </authorList>
    </citation>
    <scope>NUCLEOTIDE SEQUENCE [LARGE SCALE GENOMIC DNA]</scope>
    <source>
        <strain evidence="3">DSM 44399</strain>
    </source>
</reference>
<dbReference type="EC" id="2.4.-.-" evidence="2"/>
<organism evidence="2 3">
    <name type="scientific">Jatrophihabitans lederbergiae</name>
    <dbReference type="NCBI Taxonomy" id="3075547"/>
    <lineage>
        <taxon>Bacteria</taxon>
        <taxon>Bacillati</taxon>
        <taxon>Actinomycetota</taxon>
        <taxon>Actinomycetes</taxon>
        <taxon>Jatrophihabitantales</taxon>
        <taxon>Jatrophihabitantaceae</taxon>
        <taxon>Jatrophihabitans</taxon>
    </lineage>
</organism>
<dbReference type="RefSeq" id="WP_311422855.1">
    <property type="nucleotide sequence ID" value="NZ_JAVREH010000009.1"/>
</dbReference>
<dbReference type="InterPro" id="IPR001173">
    <property type="entry name" value="Glyco_trans_2-like"/>
</dbReference>
<dbReference type="PANTHER" id="PTHR43646:SF3">
    <property type="entry name" value="SLR1566 PROTEIN"/>
    <property type="match status" value="1"/>
</dbReference>